<sequence>MLQLPPDRLVQQYQGCRHGQSALKILAKPDLPSKSPPIIKPGDIFAQARSVTVNAPNDPAERCVPLPGQAGQGTTLLEADLHLPPTPGQAAGEGQVAIPHAHRLQSIGRIFGPGFIAGAADDDPSGIATYAQAGAAYGYTLGWTMLLTWPLAAAVQETCGRIGRTTGEGLTAAISKRCPLALLRTVVLLLVVANVINLGADLGAMGSAMSLIGGGAPHLWVIIFALLSTLLETFLDYKRYARFLRWMTLALLAYAATAFAVHLSWSDVLRGVLLPSMPDSSAWMLVAAIFGTTISPYLFFWQASQEAEDARAKAKSLSTSEVSAGEERRISLDSWFGMFFSNLIAIFIIITTAATLHIAGITQIDTAAQAAEALRPLAGDFAFALFASGIIGTGLLAVPVLAGSAAYAVSEAFGWRAGLGLAPRNAKAFYSVIASAGILGILVHFSPISPMQALLWSAVINGFVAAPLIALVIWLGSDSEAMNGHPIPRRLQLLGGAACLVMVGVAIMTTVSWIAPAAR</sequence>
<dbReference type="InterPro" id="IPR001046">
    <property type="entry name" value="NRAMP_fam"/>
</dbReference>
<evidence type="ECO:0000256" key="1">
    <source>
        <dbReference type="ARBA" id="ARBA00004141"/>
    </source>
</evidence>
<dbReference type="PANTHER" id="PTHR11706">
    <property type="entry name" value="SOLUTE CARRIER PROTEIN FAMILY 11 MEMBER"/>
    <property type="match status" value="1"/>
</dbReference>
<evidence type="ECO:0000256" key="3">
    <source>
        <dbReference type="ARBA" id="ARBA00022692"/>
    </source>
</evidence>
<gene>
    <name evidence="8" type="ORF">SIL82_02565</name>
</gene>
<organism evidence="8 9">
    <name type="scientific">Sphingomonas echinoides</name>
    <dbReference type="NCBI Taxonomy" id="59803"/>
    <lineage>
        <taxon>Bacteria</taxon>
        <taxon>Pseudomonadati</taxon>
        <taxon>Pseudomonadota</taxon>
        <taxon>Alphaproteobacteria</taxon>
        <taxon>Sphingomonadales</taxon>
        <taxon>Sphingomonadaceae</taxon>
        <taxon>Sphingomonas</taxon>
    </lineage>
</organism>
<evidence type="ECO:0000256" key="2">
    <source>
        <dbReference type="ARBA" id="ARBA00022448"/>
    </source>
</evidence>
<protein>
    <submittedName>
        <fullName evidence="8">Divalent metal cation transporter</fullName>
    </submittedName>
</protein>
<proteinExistence type="predicted"/>
<dbReference type="Pfam" id="PF01566">
    <property type="entry name" value="Nramp"/>
    <property type="match status" value="1"/>
</dbReference>
<dbReference type="RefSeq" id="WP_137902813.1">
    <property type="nucleotide sequence ID" value="NZ_JAWXXV010000001.1"/>
</dbReference>
<accession>A0ABU4PMG2</accession>
<evidence type="ECO:0000256" key="5">
    <source>
        <dbReference type="ARBA" id="ARBA00022989"/>
    </source>
</evidence>
<evidence type="ECO:0000256" key="7">
    <source>
        <dbReference type="SAM" id="Phobius"/>
    </source>
</evidence>
<keyword evidence="3 7" id="KW-0812">Transmembrane</keyword>
<feature type="transmembrane region" description="Helical" evidence="7">
    <location>
        <begin position="243"/>
        <end position="262"/>
    </location>
</feature>
<keyword evidence="4" id="KW-0769">Symport</keyword>
<feature type="transmembrane region" description="Helical" evidence="7">
    <location>
        <begin position="282"/>
        <end position="301"/>
    </location>
</feature>
<dbReference type="Proteomes" id="UP001279660">
    <property type="component" value="Unassembled WGS sequence"/>
</dbReference>
<feature type="transmembrane region" description="Helical" evidence="7">
    <location>
        <begin position="181"/>
        <end position="200"/>
    </location>
</feature>
<comment type="caution">
    <text evidence="8">The sequence shown here is derived from an EMBL/GenBank/DDBJ whole genome shotgun (WGS) entry which is preliminary data.</text>
</comment>
<keyword evidence="9" id="KW-1185">Reference proteome</keyword>
<dbReference type="EMBL" id="JAWXXV010000001">
    <property type="protein sequence ID" value="MDX5983130.1"/>
    <property type="molecule type" value="Genomic_DNA"/>
</dbReference>
<dbReference type="PANTHER" id="PTHR11706:SF33">
    <property type="entry name" value="NATURAL RESISTANCE-ASSOCIATED MACROPHAGE PROTEIN 2"/>
    <property type="match status" value="1"/>
</dbReference>
<feature type="transmembrane region" description="Helical" evidence="7">
    <location>
        <begin position="212"/>
        <end position="231"/>
    </location>
</feature>
<feature type="transmembrane region" description="Helical" evidence="7">
    <location>
        <begin position="335"/>
        <end position="361"/>
    </location>
</feature>
<evidence type="ECO:0000256" key="6">
    <source>
        <dbReference type="ARBA" id="ARBA00023136"/>
    </source>
</evidence>
<name>A0ABU4PMG2_9SPHN</name>
<feature type="transmembrane region" description="Helical" evidence="7">
    <location>
        <begin position="428"/>
        <end position="447"/>
    </location>
</feature>
<keyword evidence="6 7" id="KW-0472">Membrane</keyword>
<feature type="transmembrane region" description="Helical" evidence="7">
    <location>
        <begin position="453"/>
        <end position="473"/>
    </location>
</feature>
<comment type="subcellular location">
    <subcellularLocation>
        <location evidence="1">Membrane</location>
        <topology evidence="1">Multi-pass membrane protein</topology>
    </subcellularLocation>
</comment>
<keyword evidence="2" id="KW-0813">Transport</keyword>
<reference evidence="8 9" key="1">
    <citation type="submission" date="2023-11" db="EMBL/GenBank/DDBJ databases">
        <title>MicrobeMod: A computational toolkit for identifying prokaryotic methylation and restriction-modification with nanopore sequencing.</title>
        <authorList>
            <person name="Crits-Christoph A."/>
            <person name="Kang S.C."/>
            <person name="Lee H."/>
            <person name="Ostrov N."/>
        </authorList>
    </citation>
    <scope>NUCLEOTIDE SEQUENCE [LARGE SCALE GENOMIC DNA]</scope>
    <source>
        <strain evidence="8 9">ATCC 14820</strain>
    </source>
</reference>
<feature type="transmembrane region" description="Helical" evidence="7">
    <location>
        <begin position="381"/>
        <end position="407"/>
    </location>
</feature>
<evidence type="ECO:0000313" key="9">
    <source>
        <dbReference type="Proteomes" id="UP001279660"/>
    </source>
</evidence>
<feature type="transmembrane region" description="Helical" evidence="7">
    <location>
        <begin position="493"/>
        <end position="515"/>
    </location>
</feature>
<evidence type="ECO:0000256" key="4">
    <source>
        <dbReference type="ARBA" id="ARBA00022847"/>
    </source>
</evidence>
<keyword evidence="5 7" id="KW-1133">Transmembrane helix</keyword>
<evidence type="ECO:0000313" key="8">
    <source>
        <dbReference type="EMBL" id="MDX5983130.1"/>
    </source>
</evidence>